<dbReference type="CDD" id="cd00093">
    <property type="entry name" value="HTH_XRE"/>
    <property type="match status" value="1"/>
</dbReference>
<dbReference type="RefSeq" id="WP_354616281.1">
    <property type="nucleotide sequence ID" value="NZ_JBEXAE010000007.1"/>
</dbReference>
<evidence type="ECO:0000256" key="4">
    <source>
        <dbReference type="ARBA" id="ARBA00023136"/>
    </source>
</evidence>
<feature type="transmembrane region" description="Helical" evidence="5">
    <location>
        <begin position="193"/>
        <end position="210"/>
    </location>
</feature>
<organism evidence="7 8">
    <name type="scientific">Sediminicola arcticus</name>
    <dbReference type="NCBI Taxonomy" id="1574308"/>
    <lineage>
        <taxon>Bacteria</taxon>
        <taxon>Pseudomonadati</taxon>
        <taxon>Bacteroidota</taxon>
        <taxon>Flavobacteriia</taxon>
        <taxon>Flavobacteriales</taxon>
        <taxon>Flavobacteriaceae</taxon>
        <taxon>Sediminicola</taxon>
    </lineage>
</organism>
<dbReference type="Pfam" id="PF00144">
    <property type="entry name" value="Beta-lactamase"/>
    <property type="match status" value="1"/>
</dbReference>
<dbReference type="InterPro" id="IPR050789">
    <property type="entry name" value="Diverse_Enzym_Activities"/>
</dbReference>
<dbReference type="SUPFAM" id="SSF56601">
    <property type="entry name" value="beta-lactamase/transpeptidase-like"/>
    <property type="match status" value="1"/>
</dbReference>
<name>A0ABV2SX51_9FLAO</name>
<keyword evidence="4 5" id="KW-0472">Membrane</keyword>
<dbReference type="SUPFAM" id="SSF47413">
    <property type="entry name" value="lambda repressor-like DNA-binding domains"/>
    <property type="match status" value="1"/>
</dbReference>
<protein>
    <submittedName>
        <fullName evidence="7">Serine hydrolase</fullName>
    </submittedName>
</protein>
<feature type="transmembrane region" description="Helical" evidence="5">
    <location>
        <begin position="119"/>
        <end position="140"/>
    </location>
</feature>
<dbReference type="InterPro" id="IPR010982">
    <property type="entry name" value="Lambda_DNA-bd_dom_sf"/>
</dbReference>
<gene>
    <name evidence="7" type="ORF">ABXZ36_13880</name>
</gene>
<dbReference type="EMBL" id="JBEXAE010000007">
    <property type="protein sequence ID" value="MET6991736.1"/>
    <property type="molecule type" value="Genomic_DNA"/>
</dbReference>
<feature type="transmembrane region" description="Helical" evidence="5">
    <location>
        <begin position="146"/>
        <end position="167"/>
    </location>
</feature>
<dbReference type="PANTHER" id="PTHR43283">
    <property type="entry name" value="BETA-LACTAMASE-RELATED"/>
    <property type="match status" value="1"/>
</dbReference>
<evidence type="ECO:0000256" key="2">
    <source>
        <dbReference type="ARBA" id="ARBA00022692"/>
    </source>
</evidence>
<comment type="caution">
    <text evidence="7">The sequence shown here is derived from an EMBL/GenBank/DDBJ whole genome shotgun (WGS) entry which is preliminary data.</text>
</comment>
<dbReference type="Gene3D" id="3.40.710.10">
    <property type="entry name" value="DD-peptidase/beta-lactamase superfamily"/>
    <property type="match status" value="1"/>
</dbReference>
<reference evidence="7 8" key="1">
    <citation type="submission" date="2024-07" db="EMBL/GenBank/DDBJ databases">
        <title>The genome sequence of type strain Sediminicola arcticus GDMCC 1.2805.</title>
        <authorList>
            <person name="Liu Y."/>
        </authorList>
    </citation>
    <scope>NUCLEOTIDE SEQUENCE [LARGE SCALE GENOMIC DNA]</scope>
    <source>
        <strain evidence="7 8">GDMCC 1.2805</strain>
    </source>
</reference>
<comment type="subcellular location">
    <subcellularLocation>
        <location evidence="1">Membrane</location>
        <topology evidence="1">Multi-pass membrane protein</topology>
    </subcellularLocation>
</comment>
<dbReference type="PANTHER" id="PTHR43283:SF18">
    <property type="match status" value="1"/>
</dbReference>
<keyword evidence="8" id="KW-1185">Reference proteome</keyword>
<evidence type="ECO:0000256" key="1">
    <source>
        <dbReference type="ARBA" id="ARBA00004141"/>
    </source>
</evidence>
<evidence type="ECO:0000313" key="7">
    <source>
        <dbReference type="EMBL" id="MET6991736.1"/>
    </source>
</evidence>
<dbReference type="InterPro" id="IPR012338">
    <property type="entry name" value="Beta-lactam/transpept-like"/>
</dbReference>
<dbReference type="InterPro" id="IPR001466">
    <property type="entry name" value="Beta-lactam-related"/>
</dbReference>
<dbReference type="Pfam" id="PF09685">
    <property type="entry name" value="MamF_MmsF"/>
    <property type="match status" value="1"/>
</dbReference>
<keyword evidence="3 5" id="KW-1133">Transmembrane helix</keyword>
<dbReference type="PROSITE" id="PS50943">
    <property type="entry name" value="HTH_CROC1"/>
    <property type="match status" value="1"/>
</dbReference>
<proteinExistence type="predicted"/>
<accession>A0ABV2SX51</accession>
<dbReference type="InterPro" id="IPR019109">
    <property type="entry name" value="MamF_MmsF"/>
</dbReference>
<keyword evidence="7" id="KW-0378">Hydrolase</keyword>
<dbReference type="SMART" id="SM00530">
    <property type="entry name" value="HTH_XRE"/>
    <property type="match status" value="1"/>
</dbReference>
<dbReference type="Pfam" id="PF01381">
    <property type="entry name" value="HTH_3"/>
    <property type="match status" value="1"/>
</dbReference>
<feature type="transmembrane region" description="Helical" evidence="5">
    <location>
        <begin position="88"/>
        <end position="107"/>
    </location>
</feature>
<sequence length="589" mass="67524">MDTQTVAKNLVYQRKLKGYSQEELSQKTEVTIRTIQRIEKGDVHPHLQTIKLLAVALEIEVDDLIILENPKEENIQQKWLLLLHGTPLLGLVLPLCNILFPLFLWIHKREDNRLYNEHGIKVVNFQISITVLYVISFIALLTVEGYGFLFFIAIVPFSVGITIFNIFRAINSYTCYYPLAFPFLKKNQKNRKSSPLLLFVVGIVLFSNMANAQSSIIERLDGSQITKDSLTSKIEQLVKDAEVHGLAVSVFEKNKTSYQNTFGYKNYKEKLKLTGNTNMYGASLSKAIFGVLVLKFVGNNIIDLDTPLESYLPKKIYEYQPLTKWHDNFSELKNDSLYHKITARMCLNHTSGFPNWRWFEADQLLKVKFEPGTKYLYSGEGMVFLQVVIEKLTGKNLEQLAQEIIFQPLHMDSTSYKWQEEYGKDFAFGHKTKGELYQKDMDNEPRSASTLETTPNDYALFMVAIMQGKILSESSYKELFQPQIRIRSLTQFPPGSNVVSSANDDIELSYGLGWGVFQTPYGKASFKEGHGDGFQHYTILFPEAEKGIMILSNSDNGESIFKEVLEVAVMDVYTPWEWENYVPYNLNSN</sequence>
<evidence type="ECO:0000259" key="6">
    <source>
        <dbReference type="PROSITE" id="PS50943"/>
    </source>
</evidence>
<dbReference type="InterPro" id="IPR001387">
    <property type="entry name" value="Cro/C1-type_HTH"/>
</dbReference>
<keyword evidence="2 5" id="KW-0812">Transmembrane</keyword>
<dbReference type="GO" id="GO:0016787">
    <property type="term" value="F:hydrolase activity"/>
    <property type="evidence" value="ECO:0007669"/>
    <property type="project" value="UniProtKB-KW"/>
</dbReference>
<dbReference type="Proteomes" id="UP001549799">
    <property type="component" value="Unassembled WGS sequence"/>
</dbReference>
<evidence type="ECO:0000313" key="8">
    <source>
        <dbReference type="Proteomes" id="UP001549799"/>
    </source>
</evidence>
<dbReference type="Gene3D" id="1.10.260.40">
    <property type="entry name" value="lambda repressor-like DNA-binding domains"/>
    <property type="match status" value="1"/>
</dbReference>
<evidence type="ECO:0000256" key="5">
    <source>
        <dbReference type="SAM" id="Phobius"/>
    </source>
</evidence>
<evidence type="ECO:0000256" key="3">
    <source>
        <dbReference type="ARBA" id="ARBA00022989"/>
    </source>
</evidence>
<feature type="domain" description="HTH cro/C1-type" evidence="6">
    <location>
        <begin position="10"/>
        <end position="64"/>
    </location>
</feature>